<organism evidence="1 2">
    <name type="scientific">Trifolium medium</name>
    <dbReference type="NCBI Taxonomy" id="97028"/>
    <lineage>
        <taxon>Eukaryota</taxon>
        <taxon>Viridiplantae</taxon>
        <taxon>Streptophyta</taxon>
        <taxon>Embryophyta</taxon>
        <taxon>Tracheophyta</taxon>
        <taxon>Spermatophyta</taxon>
        <taxon>Magnoliopsida</taxon>
        <taxon>eudicotyledons</taxon>
        <taxon>Gunneridae</taxon>
        <taxon>Pentapetalae</taxon>
        <taxon>rosids</taxon>
        <taxon>fabids</taxon>
        <taxon>Fabales</taxon>
        <taxon>Fabaceae</taxon>
        <taxon>Papilionoideae</taxon>
        <taxon>50 kb inversion clade</taxon>
        <taxon>NPAAA clade</taxon>
        <taxon>Hologalegina</taxon>
        <taxon>IRL clade</taxon>
        <taxon>Trifolieae</taxon>
        <taxon>Trifolium</taxon>
    </lineage>
</organism>
<dbReference type="Proteomes" id="UP000265520">
    <property type="component" value="Unassembled WGS sequence"/>
</dbReference>
<name>A0A392RUX9_9FABA</name>
<dbReference type="EMBL" id="LXQA010279594">
    <property type="protein sequence ID" value="MCI40423.1"/>
    <property type="molecule type" value="Genomic_DNA"/>
</dbReference>
<evidence type="ECO:0000313" key="1">
    <source>
        <dbReference type="EMBL" id="MCI40423.1"/>
    </source>
</evidence>
<feature type="non-terminal residue" evidence="1">
    <location>
        <position position="112"/>
    </location>
</feature>
<sequence length="112" mass="12084">MDSLLSTSNTIEIEISFLLSNVLFEFEPEVGFESKSTDSFGPIENNNNIYEDPVDCLTLESLKTCLALESTELALESLKKGLALESTELALESLETGLAFGSLETSLALGSL</sequence>
<comment type="caution">
    <text evidence="1">The sequence shown here is derived from an EMBL/GenBank/DDBJ whole genome shotgun (WGS) entry which is preliminary data.</text>
</comment>
<proteinExistence type="predicted"/>
<dbReference type="AlphaFoldDB" id="A0A392RUX9"/>
<keyword evidence="2" id="KW-1185">Reference proteome</keyword>
<accession>A0A392RUX9</accession>
<reference evidence="1 2" key="1">
    <citation type="journal article" date="2018" name="Front. Plant Sci.">
        <title>Red Clover (Trifolium pratense) and Zigzag Clover (T. medium) - A Picture of Genomic Similarities and Differences.</title>
        <authorList>
            <person name="Dluhosova J."/>
            <person name="Istvanek J."/>
            <person name="Nedelnik J."/>
            <person name="Repkova J."/>
        </authorList>
    </citation>
    <scope>NUCLEOTIDE SEQUENCE [LARGE SCALE GENOMIC DNA]</scope>
    <source>
        <strain evidence="2">cv. 10/8</strain>
        <tissue evidence="1">Leaf</tissue>
    </source>
</reference>
<evidence type="ECO:0000313" key="2">
    <source>
        <dbReference type="Proteomes" id="UP000265520"/>
    </source>
</evidence>
<protein>
    <submittedName>
        <fullName evidence="1">Uncharacterized protein</fullName>
    </submittedName>
</protein>